<sequence>MALSRTGRDVVSDIMRAFQPTPSKGGVGCMILIHRDIVTALRTAAGYLLG</sequence>
<proteinExistence type="predicted"/>
<accession>A0AA37M8L9</accession>
<evidence type="ECO:0000313" key="2">
    <source>
        <dbReference type="Proteomes" id="UP001055286"/>
    </source>
</evidence>
<gene>
    <name evidence="1" type="ORF">MPEAHAMD_6476</name>
</gene>
<dbReference type="EMBL" id="BPQJ01000059">
    <property type="protein sequence ID" value="GJD66279.1"/>
    <property type="molecule type" value="Genomic_DNA"/>
</dbReference>
<name>A0AA37M8L9_9HYPH</name>
<organism evidence="1 2">
    <name type="scientific">Methylobacterium frigidaeris</name>
    <dbReference type="NCBI Taxonomy" id="2038277"/>
    <lineage>
        <taxon>Bacteria</taxon>
        <taxon>Pseudomonadati</taxon>
        <taxon>Pseudomonadota</taxon>
        <taxon>Alphaproteobacteria</taxon>
        <taxon>Hyphomicrobiales</taxon>
        <taxon>Methylobacteriaceae</taxon>
        <taxon>Methylobacterium</taxon>
    </lineage>
</organism>
<reference evidence="1" key="1">
    <citation type="journal article" date="2016" name="Front. Microbiol.">
        <title>Genome Sequence of the Piezophilic, Mesophilic Sulfate-Reducing Bacterium Desulfovibrio indicus J2T.</title>
        <authorList>
            <person name="Cao J."/>
            <person name="Maignien L."/>
            <person name="Shao Z."/>
            <person name="Alain K."/>
            <person name="Jebbar M."/>
        </authorList>
    </citation>
    <scope>NUCLEOTIDE SEQUENCE</scope>
    <source>
        <strain evidence="1">JCM 32048</strain>
    </source>
</reference>
<evidence type="ECO:0000313" key="1">
    <source>
        <dbReference type="EMBL" id="GJD66279.1"/>
    </source>
</evidence>
<dbReference type="Proteomes" id="UP001055286">
    <property type="component" value="Unassembled WGS sequence"/>
</dbReference>
<dbReference type="AlphaFoldDB" id="A0AA37M8L9"/>
<reference evidence="1" key="2">
    <citation type="submission" date="2021-08" db="EMBL/GenBank/DDBJ databases">
        <authorList>
            <person name="Tani A."/>
            <person name="Ola A."/>
            <person name="Ogura Y."/>
            <person name="Katsura K."/>
            <person name="Hayashi T."/>
        </authorList>
    </citation>
    <scope>NUCLEOTIDE SEQUENCE</scope>
    <source>
        <strain evidence="1">JCM 32048</strain>
    </source>
</reference>
<comment type="caution">
    <text evidence="1">The sequence shown here is derived from an EMBL/GenBank/DDBJ whole genome shotgun (WGS) entry which is preliminary data.</text>
</comment>
<protein>
    <submittedName>
        <fullName evidence="1">Uncharacterized protein</fullName>
    </submittedName>
</protein>
<keyword evidence="2" id="KW-1185">Reference proteome</keyword>